<sequence length="153" mass="17981">MELEDTTRRPSDQTPNITDLWKKDISWGEKLEPEEMRRCFELEKAFNQLDVMEISQWTPQEYTEIHVFVDASERAVGLALLAVTLGVRALEFIGREIEVGKTYLWTDSVCVLHWLRKPPVGSRYISNRIDEIRRCKEIEYRHVRSTNNPADKT</sequence>
<name>A0A183HLT6_9BILA</name>
<reference evidence="3" key="1">
    <citation type="submission" date="2016-06" db="UniProtKB">
        <authorList>
            <consortium name="WormBaseParasite"/>
        </authorList>
    </citation>
    <scope>IDENTIFICATION</scope>
</reference>
<gene>
    <name evidence="1" type="ORF">OFLC_LOCUS8448</name>
</gene>
<dbReference type="Proteomes" id="UP000267606">
    <property type="component" value="Unassembled WGS sequence"/>
</dbReference>
<dbReference type="EMBL" id="UZAJ01009560">
    <property type="protein sequence ID" value="VDO55698.1"/>
    <property type="molecule type" value="Genomic_DNA"/>
</dbReference>
<evidence type="ECO:0000313" key="2">
    <source>
        <dbReference type="Proteomes" id="UP000267606"/>
    </source>
</evidence>
<protein>
    <submittedName>
        <fullName evidence="3">RT_RNaseH_2 domain-containing protein</fullName>
    </submittedName>
</protein>
<dbReference type="InterPro" id="IPR008042">
    <property type="entry name" value="Retrotrans_Pao"/>
</dbReference>
<evidence type="ECO:0000313" key="3">
    <source>
        <dbReference type="WBParaSite" id="OFLC_0000844701-mRNA-1"/>
    </source>
</evidence>
<proteinExistence type="predicted"/>
<dbReference type="WBParaSite" id="OFLC_0000844701-mRNA-1">
    <property type="protein sequence ID" value="OFLC_0000844701-mRNA-1"/>
    <property type="gene ID" value="OFLC_0000844701"/>
</dbReference>
<dbReference type="STRING" id="387005.A0A183HLT6"/>
<organism evidence="3">
    <name type="scientific">Onchocerca flexuosa</name>
    <dbReference type="NCBI Taxonomy" id="387005"/>
    <lineage>
        <taxon>Eukaryota</taxon>
        <taxon>Metazoa</taxon>
        <taxon>Ecdysozoa</taxon>
        <taxon>Nematoda</taxon>
        <taxon>Chromadorea</taxon>
        <taxon>Rhabditida</taxon>
        <taxon>Spirurina</taxon>
        <taxon>Spiruromorpha</taxon>
        <taxon>Filarioidea</taxon>
        <taxon>Onchocercidae</taxon>
        <taxon>Onchocerca</taxon>
    </lineage>
</organism>
<dbReference type="AlphaFoldDB" id="A0A183HLT6"/>
<accession>A0A183HLT6</accession>
<reference evidence="1 2" key="2">
    <citation type="submission" date="2018-11" db="EMBL/GenBank/DDBJ databases">
        <authorList>
            <consortium name="Pathogen Informatics"/>
        </authorList>
    </citation>
    <scope>NUCLEOTIDE SEQUENCE [LARGE SCALE GENOMIC DNA]</scope>
</reference>
<keyword evidence="2" id="KW-1185">Reference proteome</keyword>
<dbReference type="Pfam" id="PF05380">
    <property type="entry name" value="Peptidase_A17"/>
    <property type="match status" value="1"/>
</dbReference>
<evidence type="ECO:0000313" key="1">
    <source>
        <dbReference type="EMBL" id="VDO55698.1"/>
    </source>
</evidence>